<evidence type="ECO:0000313" key="1">
    <source>
        <dbReference type="EMBL" id="KKN83503.1"/>
    </source>
</evidence>
<reference evidence="1" key="1">
    <citation type="journal article" date="2015" name="Nature">
        <title>Complex archaea that bridge the gap between prokaryotes and eukaryotes.</title>
        <authorList>
            <person name="Spang A."/>
            <person name="Saw J.H."/>
            <person name="Jorgensen S.L."/>
            <person name="Zaremba-Niedzwiedzka K."/>
            <person name="Martijn J."/>
            <person name="Lind A.E."/>
            <person name="van Eijk R."/>
            <person name="Schleper C."/>
            <person name="Guy L."/>
            <person name="Ettema T.J."/>
        </authorList>
    </citation>
    <scope>NUCLEOTIDE SEQUENCE</scope>
</reference>
<dbReference type="EMBL" id="LAZR01000183">
    <property type="protein sequence ID" value="KKN83503.1"/>
    <property type="molecule type" value="Genomic_DNA"/>
</dbReference>
<accession>A0A0F9WWX9</accession>
<gene>
    <name evidence="1" type="ORF">LCGC14_0297410</name>
</gene>
<comment type="caution">
    <text evidence="1">The sequence shown here is derived from an EMBL/GenBank/DDBJ whole genome shotgun (WGS) entry which is preliminary data.</text>
</comment>
<name>A0A0F9WWX9_9ZZZZ</name>
<dbReference type="AlphaFoldDB" id="A0A0F9WWX9"/>
<sequence>MAWDHTNQFQTQDRHSQIEYGTLTLGATGTVECYTYLSAIHSAKATHKAAESGNVLAASTIMCDCTITTNAVTFSDSAGAVNASATITYELRGVA</sequence>
<protein>
    <submittedName>
        <fullName evidence="1">Uncharacterized protein</fullName>
    </submittedName>
</protein>
<proteinExistence type="predicted"/>
<organism evidence="1">
    <name type="scientific">marine sediment metagenome</name>
    <dbReference type="NCBI Taxonomy" id="412755"/>
    <lineage>
        <taxon>unclassified sequences</taxon>
        <taxon>metagenomes</taxon>
        <taxon>ecological metagenomes</taxon>
    </lineage>
</organism>